<dbReference type="Gene3D" id="2.60.260.20">
    <property type="entry name" value="Urease metallochaperone UreE, N-terminal domain"/>
    <property type="match status" value="2"/>
</dbReference>
<dbReference type="FunFam" id="2.60.260.20:FF:000013">
    <property type="entry name" value="DnaJ subfamily B member 11"/>
    <property type="match status" value="1"/>
</dbReference>
<dbReference type="Pfam" id="PF00226">
    <property type="entry name" value="DnaJ"/>
    <property type="match status" value="1"/>
</dbReference>
<dbReference type="PRINTS" id="PR00625">
    <property type="entry name" value="JDOMAIN"/>
</dbReference>
<dbReference type="EMBL" id="JAFMPM010000008">
    <property type="protein sequence ID" value="MBO0614093.1"/>
    <property type="molecule type" value="Genomic_DNA"/>
</dbReference>
<reference evidence="4" key="2">
    <citation type="submission" date="2021-04" db="EMBL/GenBank/DDBJ databases">
        <title>Complete Genome and methylome analysis of Thiothrix fructosivorans ATCC 49748.</title>
        <authorList>
            <person name="Fomenkov A."/>
            <person name="Sun L."/>
            <person name="Vincze T."/>
            <person name="Grabovich M.Y."/>
            <person name="Roberts R.J."/>
        </authorList>
    </citation>
    <scope>NUCLEOTIDE SEQUENCE</scope>
    <source>
        <strain evidence="4">ATCC 49748</strain>
    </source>
</reference>
<organism evidence="4">
    <name type="scientific">Thiothrix fructosivorans</name>
    <dbReference type="NCBI Taxonomy" id="111770"/>
    <lineage>
        <taxon>Bacteria</taxon>
        <taxon>Pseudomonadati</taxon>
        <taxon>Pseudomonadota</taxon>
        <taxon>Gammaproteobacteria</taxon>
        <taxon>Thiotrichales</taxon>
        <taxon>Thiotrichaceae</taxon>
        <taxon>Thiothrix</taxon>
    </lineage>
</organism>
<protein>
    <submittedName>
        <fullName evidence="4">DnaJ domain-containing protein</fullName>
    </submittedName>
</protein>
<keyword evidence="1" id="KW-0143">Chaperone</keyword>
<dbReference type="SMART" id="SM00271">
    <property type="entry name" value="DnaJ"/>
    <property type="match status" value="1"/>
</dbReference>
<dbReference type="PROSITE" id="PS50076">
    <property type="entry name" value="DNAJ_2"/>
    <property type="match status" value="1"/>
</dbReference>
<accession>A0A8B0SPS0</accession>
<sequence>MEYKDYYKILGVERNADQESIKKAFRRMAAKYHPDRNQDKGAEERFKEINEANEVLSDPTKRARYDQLGSEWRAGQNFKPPPNWNNSNSPQFDASFFEGIARRGFGNQSSSGFSEFFEGLFGGRRTTNNTGSSAATTSSTLDVAVEDIYRGLKKVMLPAGGSVQIRIPADISDDTKIRIPGKGLHGSDVYLKVKIKEHPLYRREGHDIYLDLPITPWEAALGETVTVKTLAGKISLKIPPGVQSGKKMRLKGRGLAGATAQEPGDLYIVLHVHTPPADTAEQKEYYARMKTLFAWNPRQHMA</sequence>
<proteinExistence type="predicted"/>
<dbReference type="AlphaFoldDB" id="A0A8B0SPS0"/>
<evidence type="ECO:0000259" key="2">
    <source>
        <dbReference type="PROSITE" id="PS50076"/>
    </source>
</evidence>
<dbReference type="GO" id="GO:0005737">
    <property type="term" value="C:cytoplasm"/>
    <property type="evidence" value="ECO:0007669"/>
    <property type="project" value="TreeGrafter"/>
</dbReference>
<dbReference type="InterPro" id="IPR002939">
    <property type="entry name" value="DnaJ_C"/>
</dbReference>
<dbReference type="CDD" id="cd06257">
    <property type="entry name" value="DnaJ"/>
    <property type="match status" value="1"/>
</dbReference>
<dbReference type="GO" id="GO:0042026">
    <property type="term" value="P:protein refolding"/>
    <property type="evidence" value="ECO:0007669"/>
    <property type="project" value="TreeGrafter"/>
</dbReference>
<dbReference type="PANTHER" id="PTHR43096">
    <property type="entry name" value="DNAJ HOMOLOG 1, MITOCHONDRIAL-RELATED"/>
    <property type="match status" value="1"/>
</dbReference>
<evidence type="ECO:0000256" key="1">
    <source>
        <dbReference type="ARBA" id="ARBA00023186"/>
    </source>
</evidence>
<dbReference type="PANTHER" id="PTHR43096:SF52">
    <property type="entry name" value="DNAJ HOMOLOG 1, MITOCHONDRIAL-RELATED"/>
    <property type="match status" value="1"/>
</dbReference>
<dbReference type="Gene3D" id="1.10.287.110">
    <property type="entry name" value="DnaJ domain"/>
    <property type="match status" value="1"/>
</dbReference>
<dbReference type="SUPFAM" id="SSF49493">
    <property type="entry name" value="HSP40/DnaJ peptide-binding domain"/>
    <property type="match status" value="2"/>
</dbReference>
<feature type="domain" description="J" evidence="2">
    <location>
        <begin position="5"/>
        <end position="69"/>
    </location>
</feature>
<dbReference type="InterPro" id="IPR018253">
    <property type="entry name" value="DnaJ_domain_CS"/>
</dbReference>
<dbReference type="InterPro" id="IPR036869">
    <property type="entry name" value="J_dom_sf"/>
</dbReference>
<dbReference type="SUPFAM" id="SSF46565">
    <property type="entry name" value="Chaperone J-domain"/>
    <property type="match status" value="1"/>
</dbReference>
<dbReference type="GO" id="GO:0051082">
    <property type="term" value="F:unfolded protein binding"/>
    <property type="evidence" value="ECO:0007669"/>
    <property type="project" value="InterPro"/>
</dbReference>
<dbReference type="EMBL" id="CP072748">
    <property type="protein sequence ID" value="QTX12580.1"/>
    <property type="molecule type" value="Genomic_DNA"/>
</dbReference>
<name>A0A8B0SPS0_9GAMM</name>
<dbReference type="InterPro" id="IPR001623">
    <property type="entry name" value="DnaJ_domain"/>
</dbReference>
<dbReference type="Pfam" id="PF01556">
    <property type="entry name" value="DnaJ_C"/>
    <property type="match status" value="1"/>
</dbReference>
<dbReference type="Proteomes" id="UP000664466">
    <property type="component" value="Unassembled WGS sequence"/>
</dbReference>
<evidence type="ECO:0000313" key="5">
    <source>
        <dbReference type="Proteomes" id="UP000664466"/>
    </source>
</evidence>
<dbReference type="InterPro" id="IPR008971">
    <property type="entry name" value="HSP40/DnaJ_pept-bd"/>
</dbReference>
<dbReference type="CDD" id="cd10747">
    <property type="entry name" value="DnaJ_C"/>
    <property type="match status" value="1"/>
</dbReference>
<dbReference type="PROSITE" id="PS00636">
    <property type="entry name" value="DNAJ_1"/>
    <property type="match status" value="1"/>
</dbReference>
<evidence type="ECO:0000313" key="3">
    <source>
        <dbReference type="EMBL" id="MBO0614093.1"/>
    </source>
</evidence>
<evidence type="ECO:0000313" key="4">
    <source>
        <dbReference type="EMBL" id="QTX12580.1"/>
    </source>
</evidence>
<keyword evidence="5" id="KW-1185">Reference proteome</keyword>
<reference evidence="3 5" key="1">
    <citation type="submission" date="2021-03" db="EMBL/GenBank/DDBJ databases">
        <title>Draft genome and methylome analysis of Thiotrix fructosivoruns ATCC 49748.</title>
        <authorList>
            <person name="Fomenkov A."/>
            <person name="Grabovich M.Y."/>
            <person name="Roberts R.J."/>
        </authorList>
    </citation>
    <scope>NUCLEOTIDE SEQUENCE [LARGE SCALE GENOMIC DNA]</scope>
    <source>
        <strain evidence="3 5">ATCC 49748</strain>
    </source>
</reference>
<dbReference type="RefSeq" id="WP_207251849.1">
    <property type="nucleotide sequence ID" value="NZ_JAFMPM010000008.1"/>
</dbReference>
<gene>
    <name evidence="4" type="ORF">J1836_009755</name>
    <name evidence="3" type="ORF">J1836_14375</name>
</gene>